<dbReference type="PANTHER" id="PTHR42917">
    <property type="entry name" value="2,4-DIENOYL-COA REDUCTASE"/>
    <property type="match status" value="1"/>
</dbReference>
<comment type="similarity">
    <text evidence="3">In the N-terminal section; belongs to the NADH:flavin oxidoreductase/NADH oxidase family.</text>
</comment>
<dbReference type="CDD" id="cd02930">
    <property type="entry name" value="DCR_FMN"/>
    <property type="match status" value="1"/>
</dbReference>
<reference evidence="13" key="1">
    <citation type="submission" date="2016-10" db="EMBL/GenBank/DDBJ databases">
        <authorList>
            <person name="de Groot N.N."/>
        </authorList>
    </citation>
    <scope>NUCLEOTIDE SEQUENCE [LARGE SCALE GENOMIC DNA]</scope>
    <source>
        <strain evidence="13">DSM 15758</strain>
    </source>
</reference>
<evidence type="ECO:0000256" key="2">
    <source>
        <dbReference type="ARBA" id="ARBA00001966"/>
    </source>
</evidence>
<gene>
    <name evidence="12" type="ORF">SAMN05216279_101534</name>
</gene>
<dbReference type="Proteomes" id="UP000183046">
    <property type="component" value="Unassembled WGS sequence"/>
</dbReference>
<dbReference type="InterPro" id="IPR013785">
    <property type="entry name" value="Aldolase_TIM"/>
</dbReference>
<dbReference type="SUPFAM" id="SSF51395">
    <property type="entry name" value="FMN-linked oxidoreductases"/>
    <property type="match status" value="1"/>
</dbReference>
<accession>A0A1G5MB84</accession>
<evidence type="ECO:0000256" key="6">
    <source>
        <dbReference type="ARBA" id="ARBA00022723"/>
    </source>
</evidence>
<evidence type="ECO:0000259" key="10">
    <source>
        <dbReference type="Pfam" id="PF00724"/>
    </source>
</evidence>
<dbReference type="PANTHER" id="PTHR42917:SF2">
    <property type="entry name" value="2,4-DIENOYL-COA REDUCTASE [(2E)-ENOYL-COA-PRODUCING]"/>
    <property type="match status" value="1"/>
</dbReference>
<evidence type="ECO:0000313" key="12">
    <source>
        <dbReference type="EMBL" id="SCZ22425.1"/>
    </source>
</evidence>
<dbReference type="GO" id="GO:0046872">
    <property type="term" value="F:metal ion binding"/>
    <property type="evidence" value="ECO:0007669"/>
    <property type="project" value="UniProtKB-KW"/>
</dbReference>
<evidence type="ECO:0000256" key="5">
    <source>
        <dbReference type="ARBA" id="ARBA00022643"/>
    </source>
</evidence>
<dbReference type="InterPro" id="IPR023753">
    <property type="entry name" value="FAD/NAD-binding_dom"/>
</dbReference>
<keyword evidence="8" id="KW-0408">Iron</keyword>
<comment type="cofactor">
    <cofactor evidence="2">
        <name>[4Fe-4S] cluster</name>
        <dbReference type="ChEBI" id="CHEBI:49883"/>
    </cofactor>
</comment>
<evidence type="ECO:0000256" key="4">
    <source>
        <dbReference type="ARBA" id="ARBA00022630"/>
    </source>
</evidence>
<evidence type="ECO:0000313" key="13">
    <source>
        <dbReference type="Proteomes" id="UP000183046"/>
    </source>
</evidence>
<dbReference type="GO" id="GO:0033543">
    <property type="term" value="P:fatty acid beta-oxidation, unsaturated, even number, reductase/isomerase pathway"/>
    <property type="evidence" value="ECO:0007669"/>
    <property type="project" value="TreeGrafter"/>
</dbReference>
<dbReference type="EMBL" id="FMWB01000001">
    <property type="protein sequence ID" value="SCZ22425.1"/>
    <property type="molecule type" value="Genomic_DNA"/>
</dbReference>
<dbReference type="PRINTS" id="PR00368">
    <property type="entry name" value="FADPNR"/>
</dbReference>
<dbReference type="SUPFAM" id="SSF51971">
    <property type="entry name" value="Nucleotide-binding domain"/>
    <property type="match status" value="1"/>
</dbReference>
<dbReference type="OrthoDB" id="8523426at2"/>
<dbReference type="Gene3D" id="3.50.50.60">
    <property type="entry name" value="FAD/NAD(P)-binding domain"/>
    <property type="match status" value="1"/>
</dbReference>
<dbReference type="InterPro" id="IPR001155">
    <property type="entry name" value="OxRdtase_FMN_N"/>
</dbReference>
<evidence type="ECO:0000256" key="1">
    <source>
        <dbReference type="ARBA" id="ARBA00001917"/>
    </source>
</evidence>
<dbReference type="FunFam" id="3.20.20.70:FF:000082">
    <property type="entry name" value="NADPH-dependent 2,4-dienoyl-CoA reductase"/>
    <property type="match status" value="1"/>
</dbReference>
<protein>
    <submittedName>
        <fullName evidence="12">2,4-dienoyl-CoA reductase (NADPH2)</fullName>
    </submittedName>
</protein>
<dbReference type="Gene3D" id="3.40.50.720">
    <property type="entry name" value="NAD(P)-binding Rossmann-like Domain"/>
    <property type="match status" value="1"/>
</dbReference>
<dbReference type="eggNOG" id="COG0446">
    <property type="taxonomic scope" value="Bacteria"/>
</dbReference>
<dbReference type="InterPro" id="IPR051793">
    <property type="entry name" value="NADH:flavin_oxidoreductase"/>
</dbReference>
<dbReference type="Pfam" id="PF07992">
    <property type="entry name" value="Pyr_redox_2"/>
    <property type="match status" value="1"/>
</dbReference>
<dbReference type="SUPFAM" id="SSF51905">
    <property type="entry name" value="FAD/NAD(P)-binding domain"/>
    <property type="match status" value="1"/>
</dbReference>
<feature type="domain" description="FAD/NAD(P)-binding" evidence="11">
    <location>
        <begin position="389"/>
        <end position="656"/>
    </location>
</feature>
<dbReference type="InterPro" id="IPR036188">
    <property type="entry name" value="FAD/NAD-bd_sf"/>
</dbReference>
<sequence length="684" mass="73033">MIELAPRNTTPLESYPHLLEPLPVGSIMLRNRVVMGSMHTGLEERPGGFARMAAFFAERARGGVGLIVTGGIAPNEEGAVAKGAAKLTTPEEAEHHRPVTDAVHAAGGRICLQILHAGRYAYNPQLVAPSALQAPINPFTPRELDEAEVEGQIAAFIRCATLAQQAGYDGVEVMGSEGYFINQFIAARTNHRTDRWGGDFAQRCRLPLAIVEGIRAATGPDFLIIFRLSLLDLVEQGSTPEECLQLALWLEAAGVSLINTGIGWHEARIPTIATLVPRGAFAAVTAQLKGRVRVPLIATNRINTPEVAEAILAAGQADLVSMARPLLADPDFVAKAAAGRADEINTCIACNQACLDHTFAGKLTSCLVNPRACHETELRILPAAEVRTFAVVGAGPAGLAAACTLAERGHKVVLFEASERIGGQFNVARRIPGKEEFGETLRYFQRRLERLGVDVRLNHRVSAGELQVEGFAVVILATGVTPRVPPIPGVDHPKVLGYLDVLLERKPVGRRVALIGAGGIGFDVADFLTHGHQEAEPITAFYREWGIDPSFSSRGGLAPAAPPAVPREVWLLQRKPGKPGKGLGKTTGWIHRARLQQRGVKAIGGVEYLGIDDAGLHLRLPDGGEQVLDVDNVVLCAGQESLRELEDELLGAGMAVHRVGGADVAAELDAKRAIDQATRLAAEL</sequence>
<evidence type="ECO:0000256" key="3">
    <source>
        <dbReference type="ARBA" id="ARBA00011048"/>
    </source>
</evidence>
<keyword evidence="6" id="KW-0479">Metal-binding</keyword>
<dbReference type="Gene3D" id="3.20.20.70">
    <property type="entry name" value="Aldolase class I"/>
    <property type="match status" value="1"/>
</dbReference>
<organism evidence="12 13">
    <name type="scientific">Pseudomonas oryzihabitans</name>
    <dbReference type="NCBI Taxonomy" id="47885"/>
    <lineage>
        <taxon>Bacteria</taxon>
        <taxon>Pseudomonadati</taxon>
        <taxon>Pseudomonadota</taxon>
        <taxon>Gammaproteobacteria</taxon>
        <taxon>Pseudomonadales</taxon>
        <taxon>Pseudomonadaceae</taxon>
        <taxon>Pseudomonas</taxon>
    </lineage>
</organism>
<evidence type="ECO:0000256" key="7">
    <source>
        <dbReference type="ARBA" id="ARBA00023002"/>
    </source>
</evidence>
<comment type="cofactor">
    <cofactor evidence="1">
        <name>FMN</name>
        <dbReference type="ChEBI" id="CHEBI:58210"/>
    </cofactor>
</comment>
<keyword evidence="4" id="KW-0285">Flavoprotein</keyword>
<dbReference type="STRING" id="237610.BJP27_04675"/>
<keyword evidence="9" id="KW-0411">Iron-sulfur</keyword>
<proteinExistence type="inferred from homology"/>
<comment type="caution">
    <text evidence="12">The sequence shown here is derived from an EMBL/GenBank/DDBJ whole genome shotgun (WGS) entry which is preliminary data.</text>
</comment>
<name>A0A1G5MB84_9PSED</name>
<evidence type="ECO:0000256" key="8">
    <source>
        <dbReference type="ARBA" id="ARBA00023004"/>
    </source>
</evidence>
<dbReference type="Pfam" id="PF00724">
    <property type="entry name" value="Oxidored_FMN"/>
    <property type="match status" value="1"/>
</dbReference>
<dbReference type="GO" id="GO:0051536">
    <property type="term" value="F:iron-sulfur cluster binding"/>
    <property type="evidence" value="ECO:0007669"/>
    <property type="project" value="UniProtKB-KW"/>
</dbReference>
<dbReference type="GO" id="GO:0008670">
    <property type="term" value="F:2,4-dienoyl-CoA reductase (NADPH) activity"/>
    <property type="evidence" value="ECO:0007669"/>
    <property type="project" value="TreeGrafter"/>
</dbReference>
<evidence type="ECO:0000256" key="9">
    <source>
        <dbReference type="ARBA" id="ARBA00023014"/>
    </source>
</evidence>
<feature type="domain" description="NADH:flavin oxidoreductase/NADH oxidase N-terminal" evidence="10">
    <location>
        <begin position="18"/>
        <end position="343"/>
    </location>
</feature>
<dbReference type="RefSeq" id="WP_074583116.1">
    <property type="nucleotide sequence ID" value="NZ_FMWB01000001.1"/>
</dbReference>
<dbReference type="GO" id="GO:0010181">
    <property type="term" value="F:FMN binding"/>
    <property type="evidence" value="ECO:0007669"/>
    <property type="project" value="InterPro"/>
</dbReference>
<keyword evidence="7" id="KW-0560">Oxidoreductase</keyword>
<dbReference type="AlphaFoldDB" id="A0A1G5MB84"/>
<keyword evidence="5" id="KW-0288">FMN</keyword>
<evidence type="ECO:0000259" key="11">
    <source>
        <dbReference type="Pfam" id="PF07992"/>
    </source>
</evidence>
<dbReference type="eggNOG" id="COG1902">
    <property type="taxonomic scope" value="Bacteria"/>
</dbReference>